<evidence type="ECO:0000313" key="2">
    <source>
        <dbReference type="EMBL" id="OGG53612.1"/>
    </source>
</evidence>
<dbReference type="AlphaFoldDB" id="A0A1F6CXQ2"/>
<organism evidence="2 3">
    <name type="scientific">Candidatus Kaiserbacteria bacterium RIFCSPHIGHO2_01_FULL_53_29</name>
    <dbReference type="NCBI Taxonomy" id="1798480"/>
    <lineage>
        <taxon>Bacteria</taxon>
        <taxon>Candidatus Kaiseribacteriota</taxon>
    </lineage>
</organism>
<feature type="transmembrane region" description="Helical" evidence="1">
    <location>
        <begin position="105"/>
        <end position="122"/>
    </location>
</feature>
<sequence length="183" mass="21245">MTMMRLVTLRTLCYVFAIATLGVFWYWVNTQLVNDLLNGAESSAKVLAKFVARQFGIGQYKTEAIVVGKMHIDRTLLIASLMLAWAMAIEFIFREFFGRNTWRTVLAIVVVHSALIAIWLQWTPQTEAWYAVHADLLKATFRYFRWDKAETLFLNLLKIQSILVLGEAFLVYFLLTSRIGRRR</sequence>
<dbReference type="STRING" id="1798480.A2851_01855"/>
<keyword evidence="1" id="KW-0812">Transmembrane</keyword>
<feature type="transmembrane region" description="Helical" evidence="1">
    <location>
        <begin position="7"/>
        <end position="28"/>
    </location>
</feature>
<protein>
    <submittedName>
        <fullName evidence="2">Uncharacterized protein</fullName>
    </submittedName>
</protein>
<keyword evidence="1" id="KW-0472">Membrane</keyword>
<proteinExistence type="predicted"/>
<feature type="transmembrane region" description="Helical" evidence="1">
    <location>
        <begin position="76"/>
        <end position="93"/>
    </location>
</feature>
<evidence type="ECO:0000313" key="3">
    <source>
        <dbReference type="Proteomes" id="UP000176863"/>
    </source>
</evidence>
<gene>
    <name evidence="2" type="ORF">A2851_01855</name>
</gene>
<feature type="transmembrane region" description="Helical" evidence="1">
    <location>
        <begin position="152"/>
        <end position="175"/>
    </location>
</feature>
<reference evidence="2 3" key="1">
    <citation type="journal article" date="2016" name="Nat. Commun.">
        <title>Thousands of microbial genomes shed light on interconnected biogeochemical processes in an aquifer system.</title>
        <authorList>
            <person name="Anantharaman K."/>
            <person name="Brown C.T."/>
            <person name="Hug L.A."/>
            <person name="Sharon I."/>
            <person name="Castelle C.J."/>
            <person name="Probst A.J."/>
            <person name="Thomas B.C."/>
            <person name="Singh A."/>
            <person name="Wilkins M.J."/>
            <person name="Karaoz U."/>
            <person name="Brodie E.L."/>
            <person name="Williams K.H."/>
            <person name="Hubbard S.S."/>
            <person name="Banfield J.F."/>
        </authorList>
    </citation>
    <scope>NUCLEOTIDE SEQUENCE [LARGE SCALE GENOMIC DNA]</scope>
</reference>
<dbReference type="EMBL" id="MFKT01000009">
    <property type="protein sequence ID" value="OGG53612.1"/>
    <property type="molecule type" value="Genomic_DNA"/>
</dbReference>
<name>A0A1F6CXQ2_9BACT</name>
<dbReference type="Proteomes" id="UP000176863">
    <property type="component" value="Unassembled WGS sequence"/>
</dbReference>
<accession>A0A1F6CXQ2</accession>
<comment type="caution">
    <text evidence="2">The sequence shown here is derived from an EMBL/GenBank/DDBJ whole genome shotgun (WGS) entry which is preliminary data.</text>
</comment>
<evidence type="ECO:0000256" key="1">
    <source>
        <dbReference type="SAM" id="Phobius"/>
    </source>
</evidence>
<keyword evidence="1" id="KW-1133">Transmembrane helix</keyword>